<feature type="domain" description="YbaK/aminoacyl-tRNA synthetase-associated" evidence="1">
    <location>
        <begin position="52"/>
        <end position="170"/>
    </location>
</feature>
<dbReference type="Gene3D" id="3.90.960.10">
    <property type="entry name" value="YbaK/aminoacyl-tRNA synthetase-associated domain"/>
    <property type="match status" value="1"/>
</dbReference>
<evidence type="ECO:0000313" key="2">
    <source>
        <dbReference type="EMBL" id="RRD00405.1"/>
    </source>
</evidence>
<dbReference type="InterPro" id="IPR036754">
    <property type="entry name" value="YbaK/aa-tRNA-synt-asso_dom_sf"/>
</dbReference>
<dbReference type="CDD" id="cd04332">
    <property type="entry name" value="YbaK_like"/>
    <property type="match status" value="1"/>
</dbReference>
<comment type="caution">
    <text evidence="2">The sequence shown here is derived from an EMBL/GenBank/DDBJ whole genome shotgun (WGS) entry which is preliminary data.</text>
</comment>
<proteinExistence type="predicted"/>
<dbReference type="AlphaFoldDB" id="A0A3P1SU01"/>
<organism evidence="2 3">
    <name type="scientific">Amphritea balenae</name>
    <dbReference type="NCBI Taxonomy" id="452629"/>
    <lineage>
        <taxon>Bacteria</taxon>
        <taxon>Pseudomonadati</taxon>
        <taxon>Pseudomonadota</taxon>
        <taxon>Gammaproteobacteria</taxon>
        <taxon>Oceanospirillales</taxon>
        <taxon>Oceanospirillaceae</taxon>
        <taxon>Amphritea</taxon>
    </lineage>
</organism>
<accession>A0A3P1SU01</accession>
<evidence type="ECO:0000259" key="1">
    <source>
        <dbReference type="Pfam" id="PF04073"/>
    </source>
</evidence>
<reference evidence="2 3" key="1">
    <citation type="submission" date="2018-11" db="EMBL/GenBank/DDBJ databases">
        <title>The draft genome sequence of Amphritea balenae JAMM 1525T.</title>
        <authorList>
            <person name="Fang Z."/>
            <person name="Zhang Y."/>
            <person name="Han X."/>
        </authorList>
    </citation>
    <scope>NUCLEOTIDE SEQUENCE [LARGE SCALE GENOMIC DNA]</scope>
    <source>
        <strain evidence="2 3">JAMM 1525</strain>
    </source>
</reference>
<sequence length="196" mass="22242">MSDFYLHCCNTHLYCFMKEQTYMPEVKVMTVATTLNSYLNNKACRYDMVEHPYSTTTAEAGTSSSIPLKKVAKAVVLHDQNRYLVAAIPAMNMLVLPEVERLIGCHAELATEPELKRLFGDCDVGAIPAVGQAYGLKVIWDDALKDEDDIYLEAGDHRHLLHLKKSQFMRLMKNNPHGEISCAPEELYDMSHLRMM</sequence>
<dbReference type="Pfam" id="PF04073">
    <property type="entry name" value="tRNA_edit"/>
    <property type="match status" value="1"/>
</dbReference>
<dbReference type="EMBL" id="RQXV01000002">
    <property type="protein sequence ID" value="RRD00405.1"/>
    <property type="molecule type" value="Genomic_DNA"/>
</dbReference>
<dbReference type="GO" id="GO:0002161">
    <property type="term" value="F:aminoacyl-tRNA deacylase activity"/>
    <property type="evidence" value="ECO:0007669"/>
    <property type="project" value="InterPro"/>
</dbReference>
<name>A0A3P1SU01_9GAMM</name>
<dbReference type="OrthoDB" id="9786549at2"/>
<dbReference type="Proteomes" id="UP000267535">
    <property type="component" value="Unassembled WGS sequence"/>
</dbReference>
<evidence type="ECO:0000313" key="3">
    <source>
        <dbReference type="Proteomes" id="UP000267535"/>
    </source>
</evidence>
<dbReference type="SUPFAM" id="SSF55826">
    <property type="entry name" value="YbaK/ProRS associated domain"/>
    <property type="match status" value="1"/>
</dbReference>
<gene>
    <name evidence="2" type="ORF">EHS89_04750</name>
</gene>
<keyword evidence="3" id="KW-1185">Reference proteome</keyword>
<dbReference type="InterPro" id="IPR007214">
    <property type="entry name" value="YbaK/aa-tRNA-synth-assoc-dom"/>
</dbReference>
<protein>
    <submittedName>
        <fullName evidence="2">YbaK/EbsC family protein</fullName>
    </submittedName>
</protein>